<feature type="compositionally biased region" description="Polar residues" evidence="5">
    <location>
        <begin position="518"/>
        <end position="529"/>
    </location>
</feature>
<feature type="compositionally biased region" description="Acidic residues" evidence="5">
    <location>
        <begin position="415"/>
        <end position="436"/>
    </location>
</feature>
<keyword evidence="2 6" id="KW-0812">Transmembrane</keyword>
<evidence type="ECO:0000256" key="4">
    <source>
        <dbReference type="ARBA" id="ARBA00023136"/>
    </source>
</evidence>
<feature type="compositionally biased region" description="Low complexity" evidence="5">
    <location>
        <begin position="562"/>
        <end position="571"/>
    </location>
</feature>
<feature type="compositionally biased region" description="Basic and acidic residues" evidence="5">
    <location>
        <begin position="459"/>
        <end position="470"/>
    </location>
</feature>
<feature type="transmembrane region" description="Helical" evidence="6">
    <location>
        <begin position="198"/>
        <end position="218"/>
    </location>
</feature>
<gene>
    <name evidence="7" type="ORF">GJ744_010887</name>
</gene>
<dbReference type="Pfam" id="PF05653">
    <property type="entry name" value="Mg_trans_NIPA"/>
    <property type="match status" value="1"/>
</dbReference>
<feature type="transmembrane region" description="Helical" evidence="6">
    <location>
        <begin position="359"/>
        <end position="379"/>
    </location>
</feature>
<sequence>MWIPQHFDPAASYSLQHGDAVAPVPHGWVDVFSELRQWSSIIGIVTAIIGNVLISFALNIQRYAHIRIAREYHEYHEANMPLSGGGRTLANGATTQEQIAEERAKINADAPGPGKPDNNQAQSRHDLDGYRDQDPHETSPLLKTYHSGSTITTLEKHSENGDERKSYLRSPYWWAGIILMTIGEAGNFLAYGFAPASIVSPLGVVALVSNGIIAPFMLKERFRMRDGWGVLVAIAGAVTVVLSAKTSETRLGQDELWDAIMRWEFLTYVGITTGVILVLMFASPRCGDRTILIDLGLVGLFGGYTALSTKGVASLLSGTLWMALTFPITYFLVLVLVFSALMQIRYVNRALQRFDSTQVIPVQFVLFTLSVIIGSAVLYRDFESTTAARGAKFVGGCLLTFFGVYLITSGRREDGAEEDDDSIEEEEGIQLLDDEVSYQHRRRLPRIETGDSNVSPKETSIRPRTPDRAYSDSATGTASSSPQSPYTPTPFAFPSATNSNLHETSHQPDTYPPHLQRTPISPEQPSPFTRAQSRPPQRQPSPASVPLNLINKIPPRQQDHIPTSLPSTPTTIDSFRPRHHILPSRSRPQAPTTDPSRGDSSAPTSPSNGRRARPHPTYPPLNRSTRGSFAALLPT</sequence>
<dbReference type="SUPFAM" id="SSF103481">
    <property type="entry name" value="Multidrug resistance efflux transporter EmrE"/>
    <property type="match status" value="1"/>
</dbReference>
<feature type="compositionally biased region" description="Basic and acidic residues" evidence="5">
    <location>
        <begin position="123"/>
        <end position="137"/>
    </location>
</feature>
<evidence type="ECO:0008006" key="9">
    <source>
        <dbReference type="Google" id="ProtNLM"/>
    </source>
</evidence>
<feature type="transmembrane region" description="Helical" evidence="6">
    <location>
        <begin position="172"/>
        <end position="192"/>
    </location>
</feature>
<evidence type="ECO:0000256" key="3">
    <source>
        <dbReference type="ARBA" id="ARBA00022989"/>
    </source>
</evidence>
<evidence type="ECO:0000256" key="2">
    <source>
        <dbReference type="ARBA" id="ARBA00022692"/>
    </source>
</evidence>
<dbReference type="EMBL" id="JAACFV010000073">
    <property type="protein sequence ID" value="KAF7507205.1"/>
    <property type="molecule type" value="Genomic_DNA"/>
</dbReference>
<comment type="caution">
    <text evidence="7">The sequence shown here is derived from an EMBL/GenBank/DDBJ whole genome shotgun (WGS) entry which is preliminary data.</text>
</comment>
<feature type="region of interest" description="Disordered" evidence="5">
    <location>
        <begin position="413"/>
        <end position="635"/>
    </location>
</feature>
<keyword evidence="8" id="KW-1185">Reference proteome</keyword>
<dbReference type="AlphaFoldDB" id="A0A8H7E3D2"/>
<keyword evidence="3 6" id="KW-1133">Transmembrane helix</keyword>
<feature type="region of interest" description="Disordered" evidence="5">
    <location>
        <begin position="105"/>
        <end position="143"/>
    </location>
</feature>
<feature type="transmembrane region" description="Helical" evidence="6">
    <location>
        <begin position="290"/>
        <end position="307"/>
    </location>
</feature>
<feature type="transmembrane region" description="Helical" evidence="6">
    <location>
        <begin position="265"/>
        <end position="283"/>
    </location>
</feature>
<organism evidence="7 8">
    <name type="scientific">Endocarpon pusillum</name>
    <dbReference type="NCBI Taxonomy" id="364733"/>
    <lineage>
        <taxon>Eukaryota</taxon>
        <taxon>Fungi</taxon>
        <taxon>Dikarya</taxon>
        <taxon>Ascomycota</taxon>
        <taxon>Pezizomycotina</taxon>
        <taxon>Eurotiomycetes</taxon>
        <taxon>Chaetothyriomycetidae</taxon>
        <taxon>Verrucariales</taxon>
        <taxon>Verrucariaceae</taxon>
        <taxon>Endocarpon</taxon>
    </lineage>
</organism>
<dbReference type="InterPro" id="IPR037185">
    <property type="entry name" value="EmrE-like"/>
</dbReference>
<dbReference type="InterPro" id="IPR008521">
    <property type="entry name" value="Mg_trans_NIPA"/>
</dbReference>
<dbReference type="GO" id="GO:0016020">
    <property type="term" value="C:membrane"/>
    <property type="evidence" value="ECO:0007669"/>
    <property type="project" value="UniProtKB-SubCell"/>
</dbReference>
<reference evidence="7" key="1">
    <citation type="submission" date="2020-02" db="EMBL/GenBank/DDBJ databases">
        <authorList>
            <person name="Palmer J.M."/>
        </authorList>
    </citation>
    <scope>NUCLEOTIDE SEQUENCE</scope>
    <source>
        <strain evidence="7">EPUS1.4</strain>
        <tissue evidence="7">Thallus</tissue>
    </source>
</reference>
<dbReference type="PANTHER" id="PTHR12570:SF65">
    <property type="entry name" value="MAGNESIUM TRANSPORTER NIPA9-RELATED"/>
    <property type="match status" value="1"/>
</dbReference>
<dbReference type="PANTHER" id="PTHR12570">
    <property type="match status" value="1"/>
</dbReference>
<dbReference type="GO" id="GO:0015095">
    <property type="term" value="F:magnesium ion transmembrane transporter activity"/>
    <property type="evidence" value="ECO:0007669"/>
    <property type="project" value="InterPro"/>
</dbReference>
<evidence type="ECO:0000313" key="8">
    <source>
        <dbReference type="Proteomes" id="UP000606974"/>
    </source>
</evidence>
<evidence type="ECO:0000256" key="1">
    <source>
        <dbReference type="ARBA" id="ARBA00004477"/>
    </source>
</evidence>
<feature type="transmembrane region" description="Helical" evidence="6">
    <location>
        <begin position="227"/>
        <end position="245"/>
    </location>
</feature>
<evidence type="ECO:0000256" key="5">
    <source>
        <dbReference type="SAM" id="MobiDB-lite"/>
    </source>
</evidence>
<feature type="transmembrane region" description="Helical" evidence="6">
    <location>
        <begin position="319"/>
        <end position="338"/>
    </location>
</feature>
<comment type="subcellular location">
    <subcellularLocation>
        <location evidence="1">Endoplasmic reticulum membrane</location>
        <topology evidence="1">Multi-pass membrane protein</topology>
    </subcellularLocation>
</comment>
<keyword evidence="4 6" id="KW-0472">Membrane</keyword>
<evidence type="ECO:0000313" key="7">
    <source>
        <dbReference type="EMBL" id="KAF7507205.1"/>
    </source>
</evidence>
<name>A0A8H7E3D2_9EURO</name>
<accession>A0A8H7E3D2</accession>
<proteinExistence type="predicted"/>
<feature type="compositionally biased region" description="Polar residues" evidence="5">
    <location>
        <begin position="586"/>
        <end position="608"/>
    </location>
</feature>
<feature type="transmembrane region" description="Helical" evidence="6">
    <location>
        <begin position="38"/>
        <end position="60"/>
    </location>
</feature>
<dbReference type="Proteomes" id="UP000606974">
    <property type="component" value="Unassembled WGS sequence"/>
</dbReference>
<feature type="compositionally biased region" description="Low complexity" evidence="5">
    <location>
        <begin position="477"/>
        <end position="490"/>
    </location>
</feature>
<feature type="compositionally biased region" description="Low complexity" evidence="5">
    <location>
        <begin position="530"/>
        <end position="544"/>
    </location>
</feature>
<protein>
    <recommendedName>
        <fullName evidence="9">DUF803 domain membrane protein</fullName>
    </recommendedName>
</protein>
<dbReference type="OrthoDB" id="165382at2759"/>
<evidence type="ECO:0000256" key="6">
    <source>
        <dbReference type="SAM" id="Phobius"/>
    </source>
</evidence>